<evidence type="ECO:0000313" key="5">
    <source>
        <dbReference type="Proteomes" id="UP000270046"/>
    </source>
</evidence>
<dbReference type="InterPro" id="IPR052172">
    <property type="entry name" value="UxaA_altronate/galactarate_dh"/>
</dbReference>
<dbReference type="KEGG" id="muh:HYN43_002030"/>
<accession>A0A494VHG9</accession>
<dbReference type="Gene3D" id="2.30.130.110">
    <property type="match status" value="1"/>
</dbReference>
<dbReference type="EMBL" id="CP032869">
    <property type="protein sequence ID" value="AYL94146.1"/>
    <property type="molecule type" value="Genomic_DNA"/>
</dbReference>
<dbReference type="InterPro" id="IPR013974">
    <property type="entry name" value="SAF"/>
</dbReference>
<dbReference type="RefSeq" id="WP_119407865.1">
    <property type="nucleotide sequence ID" value="NZ_CP032869.1"/>
</dbReference>
<keyword evidence="2" id="KW-0456">Lyase</keyword>
<dbReference type="OrthoDB" id="9804574at2"/>
<keyword evidence="5" id="KW-1185">Reference proteome</keyword>
<dbReference type="InterPro" id="IPR007392">
    <property type="entry name" value="GD_AH_second"/>
</dbReference>
<dbReference type="Pfam" id="PF04295">
    <property type="entry name" value="GD_AH_second"/>
    <property type="match status" value="1"/>
</dbReference>
<sequence length="553" mass="59504">MSTQKQTYLRIHPHDNVLVALQDLEQGTVITFEGQTFPLVNKVAAKHKFAINELPVDKEIHMYGVLVGKASSFIPQGGLLTTENVYHAADGFRLGERKLDWHKPDTNSFEGKTFMGYHREDGSVGTANYWVVVPLVFCENRNINVLKEALVDKLGYKKAKSYEGDVEQLMELYQAGKSVEEILNADINSSEEKPNSKRLFKNIDGIKFLNHSLGCGGTREDSDALCGLIAGYITHPNVAGATVLSLGCQHAQVSILQAEIAKRDANFNKPLVILEQQKVGTESELLKQALKQTFAGLVKANETSRQPAPLSKLCIGLECGGSDGFSGISANPALGYVSDLLVTMGGSVILAEFPELCGVEQELSDRCVDVDTANRFMNLMTTYNARAEADGSGFYANPSPGNIRDGLITDAIKSAGAAKKGGSSPVTAVLDYPEKVTKPGLNLLCTPGSDVESTTAEVGSGANIVLFTTGLGTPTGNPITPVIKLSTNTAMFQRMPDIIDINCGTIIEGSETIQQAGERILDYVIQVASGEAEPKSVKLGQDDFIPWKRGVSL</sequence>
<dbReference type="Pfam" id="PF20629">
    <property type="entry name" value="GD_AH_C"/>
    <property type="match status" value="1"/>
</dbReference>
<gene>
    <name evidence="4" type="ORF">HYN43_002030</name>
</gene>
<dbReference type="SMART" id="SM00858">
    <property type="entry name" value="SAF"/>
    <property type="match status" value="1"/>
</dbReference>
<evidence type="ECO:0000259" key="3">
    <source>
        <dbReference type="SMART" id="SM00858"/>
    </source>
</evidence>
<name>A0A494VHG9_9SPHI</name>
<dbReference type="GO" id="GO:0016829">
    <property type="term" value="F:lyase activity"/>
    <property type="evidence" value="ECO:0007669"/>
    <property type="project" value="UniProtKB-KW"/>
</dbReference>
<dbReference type="GO" id="GO:0019698">
    <property type="term" value="P:D-galacturonate catabolic process"/>
    <property type="evidence" value="ECO:0007669"/>
    <property type="project" value="TreeGrafter"/>
</dbReference>
<organism evidence="4 5">
    <name type="scientific">Mucilaginibacter celer</name>
    <dbReference type="NCBI Taxonomy" id="2305508"/>
    <lineage>
        <taxon>Bacteria</taxon>
        <taxon>Pseudomonadati</taxon>
        <taxon>Bacteroidota</taxon>
        <taxon>Sphingobacteriia</taxon>
        <taxon>Sphingobacteriales</taxon>
        <taxon>Sphingobacteriaceae</taxon>
        <taxon>Mucilaginibacter</taxon>
    </lineage>
</organism>
<comment type="similarity">
    <text evidence="1">Belongs to the UxaA family.</text>
</comment>
<dbReference type="InterPro" id="IPR048332">
    <property type="entry name" value="GD_AH_C"/>
</dbReference>
<evidence type="ECO:0000256" key="1">
    <source>
        <dbReference type="ARBA" id="ARBA00010986"/>
    </source>
</evidence>
<protein>
    <submittedName>
        <fullName evidence="4">Altronate dehydratase</fullName>
    </submittedName>
</protein>
<evidence type="ECO:0000256" key="2">
    <source>
        <dbReference type="ARBA" id="ARBA00023239"/>
    </source>
</evidence>
<dbReference type="PANTHER" id="PTHR30536">
    <property type="entry name" value="ALTRONATE/GALACTARATE DEHYDRATASE"/>
    <property type="match status" value="1"/>
</dbReference>
<dbReference type="AlphaFoldDB" id="A0A494VHG9"/>
<feature type="domain" description="SAF" evidence="3">
    <location>
        <begin position="15"/>
        <end position="86"/>
    </location>
</feature>
<dbReference type="CDD" id="cd11613">
    <property type="entry name" value="SAF_AH_GD"/>
    <property type="match status" value="1"/>
</dbReference>
<reference evidence="4 5" key="1">
    <citation type="submission" date="2018-10" db="EMBL/GenBank/DDBJ databases">
        <title>Genome sequencing of Mucilaginibacter sp. HYN0043.</title>
        <authorList>
            <person name="Kim M."/>
            <person name="Yi H."/>
        </authorList>
    </citation>
    <scope>NUCLEOTIDE SEQUENCE [LARGE SCALE GENOMIC DNA]</scope>
    <source>
        <strain evidence="4 5">HYN0043</strain>
    </source>
</reference>
<dbReference type="Proteomes" id="UP000270046">
    <property type="component" value="Chromosome"/>
</dbReference>
<dbReference type="InterPro" id="IPR044144">
    <property type="entry name" value="SAF_UxaA/GarD"/>
</dbReference>
<proteinExistence type="inferred from homology"/>
<dbReference type="PANTHER" id="PTHR30536:SF5">
    <property type="entry name" value="ALTRONATE DEHYDRATASE"/>
    <property type="match status" value="1"/>
</dbReference>
<evidence type="ECO:0000313" key="4">
    <source>
        <dbReference type="EMBL" id="AYL94146.1"/>
    </source>
</evidence>